<organism evidence="1 2">
    <name type="scientific">Byssothecium circinans</name>
    <dbReference type="NCBI Taxonomy" id="147558"/>
    <lineage>
        <taxon>Eukaryota</taxon>
        <taxon>Fungi</taxon>
        <taxon>Dikarya</taxon>
        <taxon>Ascomycota</taxon>
        <taxon>Pezizomycotina</taxon>
        <taxon>Dothideomycetes</taxon>
        <taxon>Pleosporomycetidae</taxon>
        <taxon>Pleosporales</taxon>
        <taxon>Massarineae</taxon>
        <taxon>Massarinaceae</taxon>
        <taxon>Byssothecium</taxon>
    </lineage>
</organism>
<dbReference type="AlphaFoldDB" id="A0A6A5UBH3"/>
<evidence type="ECO:0000313" key="1">
    <source>
        <dbReference type="EMBL" id="KAF1962265.1"/>
    </source>
</evidence>
<sequence length="203" mass="22813">MRCRLDLYPLSPLHDAAVIFRIQIPHDSPEVTSHALLRRHLKREQHCGVSSPSAHSVTKSSCSHFTRAGPFEPARQKTSHHKKTPRAHGMKSIYTGCAISTKTTVATSGCSAPRVDLRPLLMRAHAGVGNKDVRTALSPPYLIHSHFVLSGRSPAVALRCCCFSRRRPSGKLRAKLEFPVVRYRLLKRQVLMQDMEYQAEPFR</sequence>
<keyword evidence="2" id="KW-1185">Reference proteome</keyword>
<protein>
    <submittedName>
        <fullName evidence="1">Uncharacterized protein</fullName>
    </submittedName>
</protein>
<dbReference type="Proteomes" id="UP000800035">
    <property type="component" value="Unassembled WGS sequence"/>
</dbReference>
<reference evidence="1" key="1">
    <citation type="journal article" date="2020" name="Stud. Mycol.">
        <title>101 Dothideomycetes genomes: a test case for predicting lifestyles and emergence of pathogens.</title>
        <authorList>
            <person name="Haridas S."/>
            <person name="Albert R."/>
            <person name="Binder M."/>
            <person name="Bloem J."/>
            <person name="Labutti K."/>
            <person name="Salamov A."/>
            <person name="Andreopoulos B."/>
            <person name="Baker S."/>
            <person name="Barry K."/>
            <person name="Bills G."/>
            <person name="Bluhm B."/>
            <person name="Cannon C."/>
            <person name="Castanera R."/>
            <person name="Culley D."/>
            <person name="Daum C."/>
            <person name="Ezra D."/>
            <person name="Gonzalez J."/>
            <person name="Henrissat B."/>
            <person name="Kuo A."/>
            <person name="Liang C."/>
            <person name="Lipzen A."/>
            <person name="Lutzoni F."/>
            <person name="Magnuson J."/>
            <person name="Mondo S."/>
            <person name="Nolan M."/>
            <person name="Ohm R."/>
            <person name="Pangilinan J."/>
            <person name="Park H.-J."/>
            <person name="Ramirez L."/>
            <person name="Alfaro M."/>
            <person name="Sun H."/>
            <person name="Tritt A."/>
            <person name="Yoshinaga Y."/>
            <person name="Zwiers L.-H."/>
            <person name="Turgeon B."/>
            <person name="Goodwin S."/>
            <person name="Spatafora J."/>
            <person name="Crous P."/>
            <person name="Grigoriev I."/>
        </authorList>
    </citation>
    <scope>NUCLEOTIDE SEQUENCE</scope>
    <source>
        <strain evidence="1">CBS 675.92</strain>
    </source>
</reference>
<dbReference type="EMBL" id="ML976979">
    <property type="protein sequence ID" value="KAF1962265.1"/>
    <property type="molecule type" value="Genomic_DNA"/>
</dbReference>
<accession>A0A6A5UBH3</accession>
<name>A0A6A5UBH3_9PLEO</name>
<evidence type="ECO:0000313" key="2">
    <source>
        <dbReference type="Proteomes" id="UP000800035"/>
    </source>
</evidence>
<gene>
    <name evidence="1" type="ORF">CC80DRAFT_157786</name>
</gene>
<proteinExistence type="predicted"/>